<dbReference type="AlphaFoldDB" id="A0A846ZLH1"/>
<comment type="caution">
    <text evidence="10">The sequence shown here is derived from an EMBL/GenBank/DDBJ whole genome shotgun (WGS) entry which is preliminary data.</text>
</comment>
<evidence type="ECO:0000256" key="1">
    <source>
        <dbReference type="ARBA" id="ARBA00004651"/>
    </source>
</evidence>
<dbReference type="EMBL" id="JAAZQD010000002">
    <property type="protein sequence ID" value="NKZ38662.1"/>
    <property type="molecule type" value="Genomic_DNA"/>
</dbReference>
<reference evidence="10 11" key="1">
    <citation type="journal article" date="2017" name="Int. J. Syst. Evol. Microbiol.">
        <title>Oleiagrimonas citrea sp. nov., a marine bacterium isolated from tidal flat sediment and emended description of the genus Oleiagrimonas Fang et al. 2015 and Oleiagrimonas soli.</title>
        <authorList>
            <person name="Yang S.H."/>
            <person name="Seo H.S."/>
            <person name="Seong C.N."/>
            <person name="Kwon K.K."/>
        </authorList>
    </citation>
    <scope>NUCLEOTIDE SEQUENCE [LARGE SCALE GENOMIC DNA]</scope>
    <source>
        <strain evidence="10 11">MEBiC09124</strain>
    </source>
</reference>
<dbReference type="GO" id="GO:0009103">
    <property type="term" value="P:lipopolysaccharide biosynthetic process"/>
    <property type="evidence" value="ECO:0007669"/>
    <property type="project" value="TreeGrafter"/>
</dbReference>
<keyword evidence="2" id="KW-1003">Cell membrane</keyword>
<dbReference type="Proteomes" id="UP000541636">
    <property type="component" value="Unassembled WGS sequence"/>
</dbReference>
<evidence type="ECO:0000256" key="7">
    <source>
        <dbReference type="ARBA" id="ARBA00023136"/>
    </source>
</evidence>
<keyword evidence="5 8" id="KW-0812">Transmembrane</keyword>
<dbReference type="Pfam" id="PF13231">
    <property type="entry name" value="PMT_2"/>
    <property type="match status" value="1"/>
</dbReference>
<organism evidence="10 11">
    <name type="scientific">Oleiagrimonas citrea</name>
    <dbReference type="NCBI Taxonomy" id="1665687"/>
    <lineage>
        <taxon>Bacteria</taxon>
        <taxon>Pseudomonadati</taxon>
        <taxon>Pseudomonadota</taxon>
        <taxon>Gammaproteobacteria</taxon>
        <taxon>Lysobacterales</taxon>
        <taxon>Rhodanobacteraceae</taxon>
        <taxon>Oleiagrimonas</taxon>
    </lineage>
</organism>
<keyword evidence="6 8" id="KW-1133">Transmembrane helix</keyword>
<dbReference type="InterPro" id="IPR038731">
    <property type="entry name" value="RgtA/B/C-like"/>
</dbReference>
<evidence type="ECO:0000256" key="2">
    <source>
        <dbReference type="ARBA" id="ARBA00022475"/>
    </source>
</evidence>
<keyword evidence="7 8" id="KW-0472">Membrane</keyword>
<accession>A0A846ZLH1</accession>
<feature type="transmembrane region" description="Helical" evidence="8">
    <location>
        <begin position="318"/>
        <end position="336"/>
    </location>
</feature>
<keyword evidence="11" id="KW-1185">Reference proteome</keyword>
<dbReference type="RefSeq" id="WP_168608906.1">
    <property type="nucleotide sequence ID" value="NZ_JAAZQD010000002.1"/>
</dbReference>
<evidence type="ECO:0000313" key="11">
    <source>
        <dbReference type="Proteomes" id="UP000541636"/>
    </source>
</evidence>
<gene>
    <name evidence="10" type="ORF">HF690_06780</name>
</gene>
<evidence type="ECO:0000256" key="5">
    <source>
        <dbReference type="ARBA" id="ARBA00022692"/>
    </source>
</evidence>
<dbReference type="GO" id="GO:0005886">
    <property type="term" value="C:plasma membrane"/>
    <property type="evidence" value="ECO:0007669"/>
    <property type="project" value="UniProtKB-SubCell"/>
</dbReference>
<feature type="transmembrane region" description="Helical" evidence="8">
    <location>
        <begin position="250"/>
        <end position="273"/>
    </location>
</feature>
<evidence type="ECO:0000256" key="3">
    <source>
        <dbReference type="ARBA" id="ARBA00022676"/>
    </source>
</evidence>
<dbReference type="GO" id="GO:0016763">
    <property type="term" value="F:pentosyltransferase activity"/>
    <property type="evidence" value="ECO:0007669"/>
    <property type="project" value="TreeGrafter"/>
</dbReference>
<feature type="transmembrane region" description="Helical" evidence="8">
    <location>
        <begin position="348"/>
        <end position="367"/>
    </location>
</feature>
<protein>
    <submittedName>
        <fullName evidence="10">Glycosyltransferase family 39 protein</fullName>
    </submittedName>
</protein>
<feature type="transmembrane region" description="Helical" evidence="8">
    <location>
        <begin position="199"/>
        <end position="218"/>
    </location>
</feature>
<keyword evidence="3" id="KW-0328">Glycosyltransferase</keyword>
<sequence length="486" mass="55684">MALLACLLVLLGFAFQGTRPLWSRDEGRYTGNALQMIASGDYLVPAYNADRTNFNKPPMTAWLIAGSMRTFGQNTWAVRTPYALAFIFTALLLVGMGRTLIPDKPWLPGLIYACTLYPFLTANIVSTDVFLTLFEALAGFGFVRAFLDQDATHPRRWRVLMWLGFGLAFLTKGPPGLMPLLGMVPFVARRDGWRGLGRLFTPLGLLVFLVTGLGWYAAVVLTHPGLLEHYLRYEVYDRIFTSVHDRHGQWYGWIKVYVPALMLGTLPWWWSLLRGLRRTLAPSRLRTLWRVPGPRLFLLLWFVLPLCVFILARSRLPLYLLPLFLPLSLLLAYVLRTRIDLRRRSQRVLLVVWVLILIGLKGGVSLYEHPKIDNRLRTRELLGITRDMHFDSLVFVRNSDSESDVDETTPWGMRMYLNRPLYGVAWRTEGSQQRACELAKQHPDALFVTGRYMPNGAFQAGLKSVCPALKPMPAGVWRKQKLWRFR</sequence>
<feature type="transmembrane region" description="Helical" evidence="8">
    <location>
        <begin position="294"/>
        <end position="312"/>
    </location>
</feature>
<dbReference type="PANTHER" id="PTHR33908">
    <property type="entry name" value="MANNOSYLTRANSFERASE YKCB-RELATED"/>
    <property type="match status" value="1"/>
</dbReference>
<keyword evidence="4 10" id="KW-0808">Transferase</keyword>
<evidence type="ECO:0000256" key="4">
    <source>
        <dbReference type="ARBA" id="ARBA00022679"/>
    </source>
</evidence>
<evidence type="ECO:0000256" key="8">
    <source>
        <dbReference type="SAM" id="Phobius"/>
    </source>
</evidence>
<feature type="domain" description="Glycosyltransferase RgtA/B/C/D-like" evidence="9">
    <location>
        <begin position="55"/>
        <end position="210"/>
    </location>
</feature>
<feature type="transmembrane region" description="Helical" evidence="8">
    <location>
        <begin position="159"/>
        <end position="187"/>
    </location>
</feature>
<comment type="subcellular location">
    <subcellularLocation>
        <location evidence="1">Cell membrane</location>
        <topology evidence="1">Multi-pass membrane protein</topology>
    </subcellularLocation>
</comment>
<dbReference type="PANTHER" id="PTHR33908:SF3">
    <property type="entry name" value="UNDECAPRENYL PHOSPHATE-ALPHA-4-AMINO-4-DEOXY-L-ARABINOSE ARABINOSYL TRANSFERASE"/>
    <property type="match status" value="1"/>
</dbReference>
<evidence type="ECO:0000259" key="9">
    <source>
        <dbReference type="Pfam" id="PF13231"/>
    </source>
</evidence>
<evidence type="ECO:0000256" key="6">
    <source>
        <dbReference type="ARBA" id="ARBA00022989"/>
    </source>
</evidence>
<evidence type="ECO:0000313" key="10">
    <source>
        <dbReference type="EMBL" id="NKZ38662.1"/>
    </source>
</evidence>
<proteinExistence type="predicted"/>
<dbReference type="GO" id="GO:0010041">
    <property type="term" value="P:response to iron(III) ion"/>
    <property type="evidence" value="ECO:0007669"/>
    <property type="project" value="TreeGrafter"/>
</dbReference>
<dbReference type="InterPro" id="IPR050297">
    <property type="entry name" value="LipidA_mod_glycosyltrf_83"/>
</dbReference>
<feature type="transmembrane region" description="Helical" evidence="8">
    <location>
        <begin position="82"/>
        <end position="101"/>
    </location>
</feature>
<name>A0A846ZLH1_9GAMM</name>